<dbReference type="EMBL" id="JABTEG010000004">
    <property type="protein sequence ID" value="KAG4305294.1"/>
    <property type="molecule type" value="Genomic_DNA"/>
</dbReference>
<protein>
    <submittedName>
        <fullName evidence="1">Uncharacterized protein</fullName>
    </submittedName>
</protein>
<dbReference type="Proteomes" id="UP000768646">
    <property type="component" value="Unassembled WGS sequence"/>
</dbReference>
<comment type="caution">
    <text evidence="1">The sequence shown here is derived from an EMBL/GenBank/DDBJ whole genome shotgun (WGS) entry which is preliminary data.</text>
</comment>
<sequence>MSTTTSMTTTEEYPPVLPRIVDLCGTSPIQNTEKPLQDKPLVPLSSLFDSTFFLPVRPQSCRLPQSMHGLLCARDVCTQRTASCLISPSVSCKHYACPLCFKTFSRPSNLKIHTYSHTGERPFVCAARNCGRSFSVRSNMRRHMRIHVSMLWAVIFGC</sequence>
<name>A0ACB7CEI4_9ASCO</name>
<gene>
    <name evidence="1" type="ORF">PORY_001464</name>
</gene>
<proteinExistence type="predicted"/>
<accession>A0ACB7CEI4</accession>
<evidence type="ECO:0000313" key="1">
    <source>
        <dbReference type="EMBL" id="KAG4305294.1"/>
    </source>
</evidence>
<organism evidence="1 2">
    <name type="scientific">Pneumocystis oryctolagi</name>
    <dbReference type="NCBI Taxonomy" id="42067"/>
    <lineage>
        <taxon>Eukaryota</taxon>
        <taxon>Fungi</taxon>
        <taxon>Dikarya</taxon>
        <taxon>Ascomycota</taxon>
        <taxon>Taphrinomycotina</taxon>
        <taxon>Pneumocystomycetes</taxon>
        <taxon>Pneumocystaceae</taxon>
        <taxon>Pneumocystis</taxon>
    </lineage>
</organism>
<reference evidence="1 2" key="1">
    <citation type="journal article" date="2021" name="Commun. Biol.">
        <title>Genomic insights into the host specific adaptation of the Pneumocystis genus.</title>
        <authorList>
            <person name="Cisse O.H."/>
            <person name="Ma L."/>
            <person name="Dekker J.P."/>
            <person name="Khil P.P."/>
            <person name="Youn J.-H."/>
            <person name="Brenchley J.M."/>
            <person name="Blair R."/>
            <person name="Pahar B."/>
            <person name="Chabe M."/>
            <person name="Van Rompay K.K.A."/>
            <person name="Keesler R."/>
            <person name="Sukura A."/>
            <person name="Hirsch V."/>
            <person name="Kutty G."/>
            <person name="Liu Y."/>
            <person name="Peng L."/>
            <person name="Chen J."/>
            <person name="Song J."/>
            <person name="Weissenbacher-Lang C."/>
            <person name="Xu J."/>
            <person name="Upham N.S."/>
            <person name="Stajich J.E."/>
            <person name="Cuomo C.A."/>
            <person name="Cushion M.T."/>
            <person name="Kovacs J.A."/>
        </authorList>
    </citation>
    <scope>NUCLEOTIDE SEQUENCE [LARGE SCALE GENOMIC DNA]</scope>
    <source>
        <strain evidence="1 2">RABM</strain>
    </source>
</reference>
<keyword evidence="2" id="KW-1185">Reference proteome</keyword>
<evidence type="ECO:0000313" key="2">
    <source>
        <dbReference type="Proteomes" id="UP000768646"/>
    </source>
</evidence>